<dbReference type="Proteomes" id="UP000717996">
    <property type="component" value="Unassembled WGS sequence"/>
</dbReference>
<evidence type="ECO:0000313" key="1">
    <source>
        <dbReference type="EMBL" id="KAG1532751.1"/>
    </source>
</evidence>
<reference evidence="1" key="1">
    <citation type="journal article" date="2020" name="Microb. Genom.">
        <title>Genetic diversity of clinical and environmental Mucorales isolates obtained from an investigation of mucormycosis cases among solid organ transplant recipients.</title>
        <authorList>
            <person name="Nguyen M.H."/>
            <person name="Kaul D."/>
            <person name="Muto C."/>
            <person name="Cheng S.J."/>
            <person name="Richter R.A."/>
            <person name="Bruno V.M."/>
            <person name="Liu G."/>
            <person name="Beyhan S."/>
            <person name="Sundermann A.J."/>
            <person name="Mounaud S."/>
            <person name="Pasculle A.W."/>
            <person name="Nierman W.C."/>
            <person name="Driscoll E."/>
            <person name="Cumbie R."/>
            <person name="Clancy C.J."/>
            <person name="Dupont C.L."/>
        </authorList>
    </citation>
    <scope>NUCLEOTIDE SEQUENCE</scope>
    <source>
        <strain evidence="1">GL16</strain>
    </source>
</reference>
<dbReference type="AlphaFoldDB" id="A0A9P6XUK9"/>
<protein>
    <submittedName>
        <fullName evidence="1">Uncharacterized protein</fullName>
    </submittedName>
</protein>
<accession>A0A9P6XUK9</accession>
<evidence type="ECO:0000313" key="2">
    <source>
        <dbReference type="Proteomes" id="UP000717996"/>
    </source>
</evidence>
<dbReference type="OrthoDB" id="2257025at2759"/>
<dbReference type="EMBL" id="JAANIT010004333">
    <property type="protein sequence ID" value="KAG1532751.1"/>
    <property type="molecule type" value="Genomic_DNA"/>
</dbReference>
<name>A0A9P6XUK9_RHIOR</name>
<comment type="caution">
    <text evidence="1">The sequence shown here is derived from an EMBL/GenBank/DDBJ whole genome shotgun (WGS) entry which is preliminary data.</text>
</comment>
<organism evidence="1 2">
    <name type="scientific">Rhizopus oryzae</name>
    <name type="common">Mucormycosis agent</name>
    <name type="synonym">Rhizopus arrhizus var. delemar</name>
    <dbReference type="NCBI Taxonomy" id="64495"/>
    <lineage>
        <taxon>Eukaryota</taxon>
        <taxon>Fungi</taxon>
        <taxon>Fungi incertae sedis</taxon>
        <taxon>Mucoromycota</taxon>
        <taxon>Mucoromycotina</taxon>
        <taxon>Mucoromycetes</taxon>
        <taxon>Mucorales</taxon>
        <taxon>Mucorineae</taxon>
        <taxon>Rhizopodaceae</taxon>
        <taxon>Rhizopus</taxon>
    </lineage>
</organism>
<proteinExistence type="predicted"/>
<sequence>MELPADFDGASCSSGTKAEELVTFVNTWKQNNMGRMNWSACWEEGRKKGLFTEYSNSHSLKNIYHKIKNDSYHD</sequence>
<gene>
    <name evidence="1" type="ORF">G6F51_012957</name>
</gene>